<organism evidence="1 2">
    <name type="scientific">Mesorhabditis spiculigera</name>
    <dbReference type="NCBI Taxonomy" id="96644"/>
    <lineage>
        <taxon>Eukaryota</taxon>
        <taxon>Metazoa</taxon>
        <taxon>Ecdysozoa</taxon>
        <taxon>Nematoda</taxon>
        <taxon>Chromadorea</taxon>
        <taxon>Rhabditida</taxon>
        <taxon>Rhabditina</taxon>
        <taxon>Rhabditomorpha</taxon>
        <taxon>Rhabditoidea</taxon>
        <taxon>Rhabditidae</taxon>
        <taxon>Mesorhabditinae</taxon>
        <taxon>Mesorhabditis</taxon>
    </lineage>
</organism>
<gene>
    <name evidence="1" type="ORF">MSPICULIGERA_LOCUS2944</name>
</gene>
<dbReference type="EMBL" id="CATQJA010000843">
    <property type="protein sequence ID" value="CAJ0564261.1"/>
    <property type="molecule type" value="Genomic_DNA"/>
</dbReference>
<evidence type="ECO:0000313" key="1">
    <source>
        <dbReference type="EMBL" id="CAJ0564261.1"/>
    </source>
</evidence>
<sequence>TGAPKMPNSSTAVFHKRHASATLVRTTFVVIVLTVNLDLYFDHPEYDRPPAKTEQYTFTANPITNDLLIEMSTGTVTQIMIEIINASATITSSSATCDFNISEFHGCINCDSGANASYSCKTDFGTTTASLDCSQRTPGRLNAPTKESVT</sequence>
<reference evidence="1" key="1">
    <citation type="submission" date="2023-06" db="EMBL/GenBank/DDBJ databases">
        <authorList>
            <person name="Delattre M."/>
        </authorList>
    </citation>
    <scope>NUCLEOTIDE SEQUENCE</scope>
    <source>
        <strain evidence="1">AF72</strain>
    </source>
</reference>
<keyword evidence="2" id="KW-1185">Reference proteome</keyword>
<feature type="non-terminal residue" evidence="1">
    <location>
        <position position="150"/>
    </location>
</feature>
<name>A0AA36FR24_9BILA</name>
<dbReference type="AlphaFoldDB" id="A0AA36FR24"/>
<dbReference type="Gene3D" id="2.60.40.3770">
    <property type="match status" value="1"/>
</dbReference>
<evidence type="ECO:0000313" key="2">
    <source>
        <dbReference type="Proteomes" id="UP001177023"/>
    </source>
</evidence>
<dbReference type="Proteomes" id="UP001177023">
    <property type="component" value="Unassembled WGS sequence"/>
</dbReference>
<proteinExistence type="predicted"/>
<protein>
    <submittedName>
        <fullName evidence="1">Uncharacterized protein</fullName>
    </submittedName>
</protein>
<feature type="non-terminal residue" evidence="1">
    <location>
        <position position="1"/>
    </location>
</feature>
<accession>A0AA36FR24</accession>
<comment type="caution">
    <text evidence="1">The sequence shown here is derived from an EMBL/GenBank/DDBJ whole genome shotgun (WGS) entry which is preliminary data.</text>
</comment>